<reference evidence="2" key="1">
    <citation type="submission" date="2014-03" db="EMBL/GenBank/DDBJ databases">
        <authorList>
            <person name="Aksoy S."/>
            <person name="Warren W."/>
            <person name="Wilson R.K."/>
        </authorList>
    </citation>
    <scope>NUCLEOTIDE SEQUENCE [LARGE SCALE GENOMIC DNA]</scope>
    <source>
        <strain evidence="2">IAEA</strain>
    </source>
</reference>
<evidence type="ECO:0000313" key="1">
    <source>
        <dbReference type="EnsemblMetazoa" id="GPAI046769-PA"/>
    </source>
</evidence>
<accession>A0A1B0AIE0</accession>
<proteinExistence type="predicted"/>
<sequence>MRARSYNYVFDIVSPTTIRKDYWCQMKEDISNAFLDSSHITLTTKIADAVGPTLVIRKHLSNYLCINGSHQVKGHVVKWKNDDKHLENNRKQCDTPRWMIILTIST</sequence>
<organism evidence="1 2">
    <name type="scientific">Glossina pallidipes</name>
    <name type="common">Tsetse fly</name>
    <dbReference type="NCBI Taxonomy" id="7398"/>
    <lineage>
        <taxon>Eukaryota</taxon>
        <taxon>Metazoa</taxon>
        <taxon>Ecdysozoa</taxon>
        <taxon>Arthropoda</taxon>
        <taxon>Hexapoda</taxon>
        <taxon>Insecta</taxon>
        <taxon>Pterygota</taxon>
        <taxon>Neoptera</taxon>
        <taxon>Endopterygota</taxon>
        <taxon>Diptera</taxon>
        <taxon>Brachycera</taxon>
        <taxon>Muscomorpha</taxon>
        <taxon>Hippoboscoidea</taxon>
        <taxon>Glossinidae</taxon>
        <taxon>Glossina</taxon>
    </lineage>
</organism>
<dbReference type="Proteomes" id="UP000092445">
    <property type="component" value="Unassembled WGS sequence"/>
</dbReference>
<protein>
    <submittedName>
        <fullName evidence="1">Uncharacterized protein</fullName>
    </submittedName>
</protein>
<dbReference type="AlphaFoldDB" id="A0A1B0AIE0"/>
<dbReference type="VEuPathDB" id="VectorBase:GPAI046769"/>
<keyword evidence="2" id="KW-1185">Reference proteome</keyword>
<evidence type="ECO:0000313" key="2">
    <source>
        <dbReference type="Proteomes" id="UP000092445"/>
    </source>
</evidence>
<reference evidence="1" key="2">
    <citation type="submission" date="2020-05" db="UniProtKB">
        <authorList>
            <consortium name="EnsemblMetazoa"/>
        </authorList>
    </citation>
    <scope>IDENTIFICATION</scope>
    <source>
        <strain evidence="1">IAEA</strain>
    </source>
</reference>
<dbReference type="EnsemblMetazoa" id="GPAI046769-RA">
    <property type="protein sequence ID" value="GPAI046769-PA"/>
    <property type="gene ID" value="GPAI046769"/>
</dbReference>
<name>A0A1B0AIE0_GLOPL</name>